<evidence type="ECO:0000313" key="2">
    <source>
        <dbReference type="EMBL" id="TLD41351.1"/>
    </source>
</evidence>
<evidence type="ECO:0000313" key="3">
    <source>
        <dbReference type="Proteomes" id="UP000319783"/>
    </source>
</evidence>
<proteinExistence type="predicted"/>
<evidence type="ECO:0000256" key="1">
    <source>
        <dbReference type="SAM" id="MobiDB-lite"/>
    </source>
</evidence>
<name>A0A533QF93_9BACT</name>
<feature type="compositionally biased region" description="Basic and acidic residues" evidence="1">
    <location>
        <begin position="18"/>
        <end position="37"/>
    </location>
</feature>
<reference evidence="2 3" key="1">
    <citation type="submission" date="2019-04" db="EMBL/GenBank/DDBJ databases">
        <title>Genome of a novel bacterium Candidatus Jettenia ecosi reconstructed from metagenome of an anammox bioreactor.</title>
        <authorList>
            <person name="Mardanov A.V."/>
            <person name="Beletsky A.V."/>
            <person name="Ravin N.V."/>
            <person name="Botchkova E.A."/>
            <person name="Litti Y.V."/>
            <person name="Nozhevnikova A.N."/>
        </authorList>
    </citation>
    <scope>NUCLEOTIDE SEQUENCE [LARGE SCALE GENOMIC DNA]</scope>
    <source>
        <strain evidence="2">J2</strain>
    </source>
</reference>
<protein>
    <submittedName>
        <fullName evidence="2">Uncharacterized protein</fullName>
    </submittedName>
</protein>
<sequence>METAKNKPPIIPLSPPLEKGEKRNPSLGKREKKEVPL</sequence>
<comment type="caution">
    <text evidence="2">The sequence shown here is derived from an EMBL/GenBank/DDBJ whole genome shotgun (WGS) entry which is preliminary data.</text>
</comment>
<gene>
    <name evidence="2" type="ORF">JETT_2411</name>
</gene>
<dbReference type="EMBL" id="SULG01000052">
    <property type="protein sequence ID" value="TLD41351.1"/>
    <property type="molecule type" value="Genomic_DNA"/>
</dbReference>
<feature type="region of interest" description="Disordered" evidence="1">
    <location>
        <begin position="1"/>
        <end position="37"/>
    </location>
</feature>
<dbReference type="Proteomes" id="UP000319783">
    <property type="component" value="Unassembled WGS sequence"/>
</dbReference>
<accession>A0A533QF93</accession>
<organism evidence="2 3">
    <name type="scientific">Candidatus Jettenia ecosi</name>
    <dbReference type="NCBI Taxonomy" id="2494326"/>
    <lineage>
        <taxon>Bacteria</taxon>
        <taxon>Pseudomonadati</taxon>
        <taxon>Planctomycetota</taxon>
        <taxon>Candidatus Brocadiia</taxon>
        <taxon>Candidatus Brocadiales</taxon>
        <taxon>Candidatus Brocadiaceae</taxon>
        <taxon>Candidatus Jettenia</taxon>
    </lineage>
</organism>
<dbReference type="AlphaFoldDB" id="A0A533QF93"/>